<comment type="caution">
    <text evidence="4">The sequence shown here is derived from an EMBL/GenBank/DDBJ whole genome shotgun (WGS) entry which is preliminary data.</text>
</comment>
<keyword evidence="2 4" id="KW-0067">ATP-binding</keyword>
<dbReference type="SMART" id="SM00382">
    <property type="entry name" value="AAA"/>
    <property type="match status" value="1"/>
</dbReference>
<evidence type="ECO:0000256" key="2">
    <source>
        <dbReference type="ARBA" id="ARBA00022840"/>
    </source>
</evidence>
<dbReference type="OrthoDB" id="9802772at2"/>
<dbReference type="Pfam" id="PF00005">
    <property type="entry name" value="ABC_tran"/>
    <property type="match status" value="1"/>
</dbReference>
<dbReference type="GO" id="GO:0016887">
    <property type="term" value="F:ATP hydrolysis activity"/>
    <property type="evidence" value="ECO:0007669"/>
    <property type="project" value="InterPro"/>
</dbReference>
<dbReference type="RefSeq" id="WP_119359283.1">
    <property type="nucleotide sequence ID" value="NZ_QWKZ01000012.1"/>
</dbReference>
<reference evidence="4 5" key="1">
    <citation type="submission" date="2018-08" db="EMBL/GenBank/DDBJ databases">
        <title>Meiothermus luteus KCTC 52599 genome sequencing project.</title>
        <authorList>
            <person name="Da Costa M.S."/>
            <person name="Albuquerque L."/>
            <person name="Raposo P."/>
            <person name="Froufe H.J.C."/>
            <person name="Barroso C.S."/>
            <person name="Egas C."/>
        </authorList>
    </citation>
    <scope>NUCLEOTIDE SEQUENCE [LARGE SCALE GENOMIC DNA]</scope>
    <source>
        <strain evidence="4 5">KCTC 52599</strain>
    </source>
</reference>
<gene>
    <name evidence="4" type="primary">oppF_1</name>
    <name evidence="4" type="ORF">Mlute_00604</name>
</gene>
<dbReference type="InterPro" id="IPR003439">
    <property type="entry name" value="ABC_transporter-like_ATP-bd"/>
</dbReference>
<dbReference type="InterPro" id="IPR017871">
    <property type="entry name" value="ABC_transporter-like_CS"/>
</dbReference>
<name>A0A399EV24_9DEIN</name>
<dbReference type="PROSITE" id="PS00211">
    <property type="entry name" value="ABC_TRANSPORTER_1"/>
    <property type="match status" value="1"/>
</dbReference>
<dbReference type="EMBL" id="QWKZ01000012">
    <property type="protein sequence ID" value="RIH88477.1"/>
    <property type="molecule type" value="Genomic_DNA"/>
</dbReference>
<dbReference type="PROSITE" id="PS50893">
    <property type="entry name" value="ABC_TRANSPORTER_2"/>
    <property type="match status" value="1"/>
</dbReference>
<dbReference type="InterPro" id="IPR027417">
    <property type="entry name" value="P-loop_NTPase"/>
</dbReference>
<keyword evidence="1" id="KW-0547">Nucleotide-binding</keyword>
<dbReference type="GO" id="GO:0005524">
    <property type="term" value="F:ATP binding"/>
    <property type="evidence" value="ECO:0007669"/>
    <property type="project" value="UniProtKB-KW"/>
</dbReference>
<evidence type="ECO:0000256" key="1">
    <source>
        <dbReference type="ARBA" id="ARBA00022741"/>
    </source>
</evidence>
<accession>A0A399EV24</accession>
<feature type="domain" description="ABC transporter" evidence="3">
    <location>
        <begin position="5"/>
        <end position="246"/>
    </location>
</feature>
<evidence type="ECO:0000313" key="4">
    <source>
        <dbReference type="EMBL" id="RIH88477.1"/>
    </source>
</evidence>
<dbReference type="Gene3D" id="3.40.50.300">
    <property type="entry name" value="P-loop containing nucleotide triphosphate hydrolases"/>
    <property type="match status" value="1"/>
</dbReference>
<dbReference type="PANTHER" id="PTHR43230:SF3">
    <property type="entry name" value="ABC-TYPE DIPEPTIDE_OLIGOPEPTIDE TRANSPORT SYSTEM, ATPASE COMPONENT"/>
    <property type="match status" value="1"/>
</dbReference>
<protein>
    <submittedName>
        <fullName evidence="4">Oligopeptide transport ATP-binding protein OppF</fullName>
    </submittedName>
</protein>
<organism evidence="4 5">
    <name type="scientific">Meiothermus luteus</name>
    <dbReference type="NCBI Taxonomy" id="2026184"/>
    <lineage>
        <taxon>Bacteria</taxon>
        <taxon>Thermotogati</taxon>
        <taxon>Deinococcota</taxon>
        <taxon>Deinococci</taxon>
        <taxon>Thermales</taxon>
        <taxon>Thermaceae</taxon>
        <taxon>Meiothermus</taxon>
    </lineage>
</organism>
<dbReference type="InterPro" id="IPR003593">
    <property type="entry name" value="AAA+_ATPase"/>
</dbReference>
<proteinExistence type="predicted"/>
<dbReference type="CDD" id="cd03257">
    <property type="entry name" value="ABC_NikE_OppD_transporters"/>
    <property type="match status" value="1"/>
</dbReference>
<keyword evidence="5" id="KW-1185">Reference proteome</keyword>
<evidence type="ECO:0000259" key="3">
    <source>
        <dbReference type="PROSITE" id="PS50893"/>
    </source>
</evidence>
<evidence type="ECO:0000313" key="5">
    <source>
        <dbReference type="Proteomes" id="UP000265800"/>
    </source>
</evidence>
<dbReference type="AlphaFoldDB" id="A0A399EV24"/>
<dbReference type="Proteomes" id="UP000265800">
    <property type="component" value="Unassembled WGS sequence"/>
</dbReference>
<sequence length="254" mass="28391">MKSLLEVEALGRTFGSGKRTLQAVKGVTFSLAPGEIVAVVGESGSGKSTLARLILRLLSPTQGQMRLEGRDVFRIPLRAYWRMVQAVFQDPYSSFNQFYSVRRLLQKSLGLLGPLSSQEREARIRTALQSVGLEPEGILGKYPHQLSGGQRQRVMIARAIMLRPRLLITDEPTSALDASLRATVLNLLKDLRQEQGTSIIFITHDIGQAYYLSDRILVMHQGEVVEEGPVERVVEQSQHPYTKRLLSDVPRFHG</sequence>
<dbReference type="PANTHER" id="PTHR43230">
    <property type="entry name" value="ABC-TYPE DIPEPTIDE/OLIGOPEPTIDE TRANSPORT SYSTEM, ATPASE COMPONENT"/>
    <property type="match status" value="1"/>
</dbReference>
<dbReference type="SUPFAM" id="SSF52540">
    <property type="entry name" value="P-loop containing nucleoside triphosphate hydrolases"/>
    <property type="match status" value="1"/>
</dbReference>